<dbReference type="AlphaFoldDB" id="A0A1I8F936"/>
<evidence type="ECO:0000313" key="1">
    <source>
        <dbReference type="Proteomes" id="UP000095280"/>
    </source>
</evidence>
<dbReference type="Proteomes" id="UP000095280">
    <property type="component" value="Unplaced"/>
</dbReference>
<evidence type="ECO:0000313" key="2">
    <source>
        <dbReference type="WBParaSite" id="maker-unitig_25378-snap-gene-0.3-mRNA-1"/>
    </source>
</evidence>
<proteinExistence type="predicted"/>
<dbReference type="WBParaSite" id="maker-unitig_25378-snap-gene-0.3-mRNA-1">
    <property type="protein sequence ID" value="maker-unitig_25378-snap-gene-0.3-mRNA-1"/>
    <property type="gene ID" value="maker-unitig_25378-snap-gene-0.3"/>
</dbReference>
<keyword evidence="1" id="KW-1185">Reference proteome</keyword>
<sequence>CAATPALPACSTGAAQQPAPFVRVLISCRQTASPPRPCAAGTMSASPAAAAATAAVTWAAAHRLRAGAGPLFEPERRLIVAAASADAVGPQPPLSAAEVARLARCSDQAMFLQLSARRLAAAGRQCQRLADCDSRCAGSLERGAAPLSPTPWRTRPNSTLAMESPPRRCCCALLANSAHGGSSSPEAGRACLSSGR</sequence>
<protein>
    <submittedName>
        <fullName evidence="2">Ketoacyl_synth_N domain-containing protein</fullName>
    </submittedName>
</protein>
<name>A0A1I8F936_9PLAT</name>
<organism evidence="1 2">
    <name type="scientific">Macrostomum lignano</name>
    <dbReference type="NCBI Taxonomy" id="282301"/>
    <lineage>
        <taxon>Eukaryota</taxon>
        <taxon>Metazoa</taxon>
        <taxon>Spiralia</taxon>
        <taxon>Lophotrochozoa</taxon>
        <taxon>Platyhelminthes</taxon>
        <taxon>Rhabditophora</taxon>
        <taxon>Macrostomorpha</taxon>
        <taxon>Macrostomida</taxon>
        <taxon>Macrostomidae</taxon>
        <taxon>Macrostomum</taxon>
    </lineage>
</organism>
<accession>A0A1I8F936</accession>
<reference evidence="2" key="1">
    <citation type="submission" date="2016-11" db="UniProtKB">
        <authorList>
            <consortium name="WormBaseParasite"/>
        </authorList>
    </citation>
    <scope>IDENTIFICATION</scope>
</reference>